<protein>
    <submittedName>
        <fullName evidence="1">Uncharacterized protein</fullName>
    </submittedName>
</protein>
<reference evidence="1 2" key="1">
    <citation type="submission" date="2019-09" db="EMBL/GenBank/DDBJ databases">
        <authorList>
            <person name="Depoorter E."/>
        </authorList>
    </citation>
    <scope>NUCLEOTIDE SEQUENCE [LARGE SCALE GENOMIC DNA]</scope>
    <source>
        <strain evidence="1">LMG 6863</strain>
    </source>
</reference>
<proteinExistence type="predicted"/>
<evidence type="ECO:0000313" key="2">
    <source>
        <dbReference type="Proteomes" id="UP000494170"/>
    </source>
</evidence>
<evidence type="ECO:0000313" key="1">
    <source>
        <dbReference type="EMBL" id="VWC37881.1"/>
    </source>
</evidence>
<dbReference type="AlphaFoldDB" id="A0A6P2S510"/>
<accession>A0A6P2S510</accession>
<dbReference type="EMBL" id="CABVPY010000073">
    <property type="protein sequence ID" value="VWC37881.1"/>
    <property type="molecule type" value="Genomic_DNA"/>
</dbReference>
<gene>
    <name evidence="1" type="ORF">BLA6863_06809</name>
</gene>
<organism evidence="1 2">
    <name type="scientific">Burkholderia lata (strain ATCC 17760 / DSM 23089 / LMG 22485 / NCIMB 9086 / R18194 / 383)</name>
    <dbReference type="NCBI Taxonomy" id="482957"/>
    <lineage>
        <taxon>Bacteria</taxon>
        <taxon>Pseudomonadati</taxon>
        <taxon>Pseudomonadota</taxon>
        <taxon>Betaproteobacteria</taxon>
        <taxon>Burkholderiales</taxon>
        <taxon>Burkholderiaceae</taxon>
        <taxon>Burkholderia</taxon>
        <taxon>Burkholderia cepacia complex</taxon>
    </lineage>
</organism>
<dbReference type="Proteomes" id="UP000494170">
    <property type="component" value="Unassembled WGS sequence"/>
</dbReference>
<sequence>MCGECLAQALNHPDPAFDFSCDQWSRRGFIGAYRTAVDRQAYLSGFGAGLAKTTREQVHLRVLDLVPHVRNSANRTQTAVSRSDLLLGYAAIREDANLA</sequence>
<name>A0A6P2S510_BURL3</name>